<name>A0ABP2Y6Z9_9BACT</name>
<evidence type="ECO:0000313" key="1">
    <source>
        <dbReference type="EMBL" id="ERJ75804.1"/>
    </source>
</evidence>
<dbReference type="Proteomes" id="UP000016660">
    <property type="component" value="Unassembled WGS sequence"/>
</dbReference>
<accession>A0ABP2Y6Z9</accession>
<organism evidence="1 2">
    <name type="scientific">Prevotella disiens JCM 6334 = ATCC 29426</name>
    <dbReference type="NCBI Taxonomy" id="1235811"/>
    <lineage>
        <taxon>Bacteria</taxon>
        <taxon>Pseudomonadati</taxon>
        <taxon>Bacteroidota</taxon>
        <taxon>Bacteroidia</taxon>
        <taxon>Bacteroidales</taxon>
        <taxon>Prevotellaceae</taxon>
        <taxon>Prevotella</taxon>
    </lineage>
</organism>
<protein>
    <submittedName>
        <fullName evidence="1">Uncharacterized protein</fullName>
    </submittedName>
</protein>
<evidence type="ECO:0000313" key="2">
    <source>
        <dbReference type="Proteomes" id="UP000016660"/>
    </source>
</evidence>
<gene>
    <name evidence="1" type="ORF">HMPREF0653_01734</name>
</gene>
<reference evidence="1 2" key="1">
    <citation type="submission" date="2013-06" db="EMBL/GenBank/DDBJ databases">
        <authorList>
            <person name="Weinstock G."/>
            <person name="Sodergren E."/>
            <person name="Lobos E.A."/>
            <person name="Fulton L."/>
            <person name="Fulton R."/>
            <person name="Courtney L."/>
            <person name="Fronick C."/>
            <person name="O'Laughlin M."/>
            <person name="Godfrey J."/>
            <person name="Wilson R.M."/>
            <person name="Miner T."/>
            <person name="Farmer C."/>
            <person name="Delehaunty K."/>
            <person name="Cordes M."/>
            <person name="Minx P."/>
            <person name="Tomlinson C."/>
            <person name="Chen J."/>
            <person name="Wollam A."/>
            <person name="Pepin K.H."/>
            <person name="Bhonagiri V."/>
            <person name="Zhang X."/>
            <person name="Warren W."/>
            <person name="Mitreva M."/>
            <person name="Mardis E.R."/>
            <person name="Wilson R.K."/>
        </authorList>
    </citation>
    <scope>NUCLEOTIDE SEQUENCE [LARGE SCALE GENOMIC DNA]</scope>
    <source>
        <strain evidence="1 2">ATCC 29426</strain>
    </source>
</reference>
<proteinExistence type="predicted"/>
<sequence>MECDSKNIFFTKEEHFIHAFMVSMLIAKERKINENGKIMRTKR</sequence>
<dbReference type="EMBL" id="AWUY01000155">
    <property type="protein sequence ID" value="ERJ75804.1"/>
    <property type="molecule type" value="Genomic_DNA"/>
</dbReference>
<comment type="caution">
    <text evidence="1">The sequence shown here is derived from an EMBL/GenBank/DDBJ whole genome shotgun (WGS) entry which is preliminary data.</text>
</comment>
<keyword evidence="2" id="KW-1185">Reference proteome</keyword>